<evidence type="ECO:0000313" key="4">
    <source>
        <dbReference type="Proteomes" id="UP000272778"/>
    </source>
</evidence>
<dbReference type="EMBL" id="RQIS01000008">
    <property type="protein sequence ID" value="RQH06009.1"/>
    <property type="molecule type" value="Genomic_DNA"/>
</dbReference>
<dbReference type="RefSeq" id="WP_124151385.1">
    <property type="nucleotide sequence ID" value="NZ_RQIS01000008.1"/>
</dbReference>
<sequence length="499" mass="49725">MNGIDAGTAALLANRLSSLDPVGSRGSAGTAEAGVSALVTGTDALPEALTTVTPQQASTETVLSAVALALDAIIRSGGDATPAVVGNAPVWSDPAAATQSDVFSQPLPGMPGAAAVVEALLAGDAAALAQTQADITADLTGAGAAGGANTAAAGAQGDAAAASTSSAAQTANAGQAAQTTQAAQATQASQSGPVAALATALAQTVSDSGLFYESHLAQWLVGQRTLAGLADEPQNRLVQNSAQLPLDWSRTSDEADDVLWAETLTPGSREPQAGGTTALPGRLASTPNGAGTLASNAALMHTNGELAEALLLPASRDPQATGAAVHAAVIPLVRQQLDLLATGEFRWTGEAWHGVRLDWSIQQDHVESRDPRRGAFGADPADAPWRTRLTLALPSLGTVDAELTLAGTALAVRVQANTNSAARLTAGSEALRSRLEALGLALTGLSIREVGGGAAGPADAAKAANAYARAAAQEAQASKTESPASATAPVTDDLDWDPR</sequence>
<feature type="region of interest" description="Disordered" evidence="1">
    <location>
        <begin position="474"/>
        <end position="499"/>
    </location>
</feature>
<reference evidence="3 4" key="1">
    <citation type="submission" date="2018-11" db="EMBL/GenBank/DDBJ databases">
        <title>Paraburkholderia sp. DHOA04, isolated from soil.</title>
        <authorList>
            <person name="Gao Z.-H."/>
            <person name="Qiu L.-H."/>
            <person name="Fu J.-C."/>
        </authorList>
    </citation>
    <scope>NUCLEOTIDE SEQUENCE [LARGE SCALE GENOMIC DNA]</scope>
    <source>
        <strain evidence="3 4">DHOA04</strain>
    </source>
</reference>
<accession>A0A3N6MQR7</accession>
<proteinExistence type="predicted"/>
<keyword evidence="3" id="KW-0969">Cilium</keyword>
<organism evidence="3 4">
    <name type="scientific">Paraburkholderia dinghuensis</name>
    <dbReference type="NCBI Taxonomy" id="2305225"/>
    <lineage>
        <taxon>Bacteria</taxon>
        <taxon>Pseudomonadati</taxon>
        <taxon>Pseudomonadota</taxon>
        <taxon>Betaproteobacteria</taxon>
        <taxon>Burkholderiales</taxon>
        <taxon>Burkholderiaceae</taxon>
        <taxon>Paraburkholderia</taxon>
    </lineage>
</organism>
<name>A0A3N6MQR7_9BURK</name>
<comment type="caution">
    <text evidence="3">The sequence shown here is derived from an EMBL/GenBank/DDBJ whole genome shotgun (WGS) entry which is preliminary data.</text>
</comment>
<keyword evidence="3" id="KW-0282">Flagellum</keyword>
<keyword evidence="4" id="KW-1185">Reference proteome</keyword>
<feature type="domain" description="Flagellar hook-length control protein-like C-terminal" evidence="2">
    <location>
        <begin position="380"/>
        <end position="452"/>
    </location>
</feature>
<evidence type="ECO:0000259" key="2">
    <source>
        <dbReference type="Pfam" id="PF02120"/>
    </source>
</evidence>
<dbReference type="Pfam" id="PF02120">
    <property type="entry name" value="Flg_hook"/>
    <property type="match status" value="1"/>
</dbReference>
<dbReference type="InterPro" id="IPR021136">
    <property type="entry name" value="Flagellar_hook_control-like_C"/>
</dbReference>
<evidence type="ECO:0000256" key="1">
    <source>
        <dbReference type="SAM" id="MobiDB-lite"/>
    </source>
</evidence>
<dbReference type="OrthoDB" id="5296742at2"/>
<dbReference type="AlphaFoldDB" id="A0A3N6MQR7"/>
<dbReference type="Proteomes" id="UP000272778">
    <property type="component" value="Unassembled WGS sequence"/>
</dbReference>
<keyword evidence="3" id="KW-0966">Cell projection</keyword>
<feature type="region of interest" description="Disordered" evidence="1">
    <location>
        <begin position="263"/>
        <end position="282"/>
    </location>
</feature>
<evidence type="ECO:0000313" key="3">
    <source>
        <dbReference type="EMBL" id="RQH06009.1"/>
    </source>
</evidence>
<protein>
    <submittedName>
        <fullName evidence="3">Flagellar hook-length control protein FliK</fullName>
    </submittedName>
</protein>
<gene>
    <name evidence="3" type="ORF">D1Y85_12520</name>
</gene>